<dbReference type="InterPro" id="IPR050109">
    <property type="entry name" value="HTH-type_TetR-like_transc_reg"/>
</dbReference>
<evidence type="ECO:0000313" key="5">
    <source>
        <dbReference type="Proteomes" id="UP000198420"/>
    </source>
</evidence>
<organism evidence="4 5">
    <name type="scientific">Actinomadura mexicana</name>
    <dbReference type="NCBI Taxonomy" id="134959"/>
    <lineage>
        <taxon>Bacteria</taxon>
        <taxon>Bacillati</taxon>
        <taxon>Actinomycetota</taxon>
        <taxon>Actinomycetes</taxon>
        <taxon>Streptosporangiales</taxon>
        <taxon>Thermomonosporaceae</taxon>
        <taxon>Actinomadura</taxon>
    </lineage>
</organism>
<dbReference type="Gene3D" id="1.10.10.60">
    <property type="entry name" value="Homeodomain-like"/>
    <property type="match status" value="1"/>
</dbReference>
<dbReference type="Pfam" id="PF00440">
    <property type="entry name" value="TetR_N"/>
    <property type="match status" value="1"/>
</dbReference>
<dbReference type="PRINTS" id="PR00455">
    <property type="entry name" value="HTHTETR"/>
</dbReference>
<dbReference type="PANTHER" id="PTHR30055:SF239">
    <property type="entry name" value="TRANSCRIPTIONAL REGULATORY PROTEIN"/>
    <property type="match status" value="1"/>
</dbReference>
<keyword evidence="5" id="KW-1185">Reference proteome</keyword>
<dbReference type="InterPro" id="IPR036271">
    <property type="entry name" value="Tet_transcr_reg_TetR-rel_C_sf"/>
</dbReference>
<reference evidence="5" key="1">
    <citation type="submission" date="2017-06" db="EMBL/GenBank/DDBJ databases">
        <authorList>
            <person name="Varghese N."/>
            <person name="Submissions S."/>
        </authorList>
    </citation>
    <scope>NUCLEOTIDE SEQUENCE [LARGE SCALE GENOMIC DNA]</scope>
    <source>
        <strain evidence="5">DSM 44485</strain>
    </source>
</reference>
<feature type="DNA-binding region" description="H-T-H motif" evidence="2">
    <location>
        <begin position="34"/>
        <end position="53"/>
    </location>
</feature>
<dbReference type="PANTHER" id="PTHR30055">
    <property type="entry name" value="HTH-TYPE TRANSCRIPTIONAL REGULATOR RUTR"/>
    <property type="match status" value="1"/>
</dbReference>
<dbReference type="InterPro" id="IPR001647">
    <property type="entry name" value="HTH_TetR"/>
</dbReference>
<gene>
    <name evidence="4" type="ORF">SAMN06265355_102694</name>
</gene>
<dbReference type="GO" id="GO:0003700">
    <property type="term" value="F:DNA-binding transcription factor activity"/>
    <property type="evidence" value="ECO:0007669"/>
    <property type="project" value="TreeGrafter"/>
</dbReference>
<dbReference type="EMBL" id="FZNP01000002">
    <property type="protein sequence ID" value="SNR41269.1"/>
    <property type="molecule type" value="Genomic_DNA"/>
</dbReference>
<dbReference type="AlphaFoldDB" id="A0A238W6E0"/>
<keyword evidence="1 2" id="KW-0238">DNA-binding</keyword>
<evidence type="ECO:0000256" key="2">
    <source>
        <dbReference type="PROSITE-ProRule" id="PRU00335"/>
    </source>
</evidence>
<name>A0A238W6E0_9ACTN</name>
<evidence type="ECO:0000259" key="3">
    <source>
        <dbReference type="PROSITE" id="PS50977"/>
    </source>
</evidence>
<dbReference type="SUPFAM" id="SSF46689">
    <property type="entry name" value="Homeodomain-like"/>
    <property type="match status" value="1"/>
</dbReference>
<sequence>MSDRPELSLLSSRATQIVSVARELLEEEGCDALTMRALAARLDIRAPSLYKHFPNKAAVESALIELGMAELGAELYRAIEEPEPVPALLRAYRAAALAGPHLYRLATRGPLDRASLAPGLEDWAGTPFFLVMGEPYTAQALFSTAHGMTILELDGRYPPGSDLDRTWAEAAHAFELIRTSR</sequence>
<evidence type="ECO:0000256" key="1">
    <source>
        <dbReference type="ARBA" id="ARBA00023125"/>
    </source>
</evidence>
<dbReference type="Proteomes" id="UP000198420">
    <property type="component" value="Unassembled WGS sequence"/>
</dbReference>
<dbReference type="Gene3D" id="1.10.357.10">
    <property type="entry name" value="Tetracycline Repressor, domain 2"/>
    <property type="match status" value="1"/>
</dbReference>
<protein>
    <submittedName>
        <fullName evidence="4">Transcriptional regulator, TetR family</fullName>
    </submittedName>
</protein>
<dbReference type="PROSITE" id="PS50977">
    <property type="entry name" value="HTH_TETR_2"/>
    <property type="match status" value="1"/>
</dbReference>
<evidence type="ECO:0000313" key="4">
    <source>
        <dbReference type="EMBL" id="SNR41269.1"/>
    </source>
</evidence>
<dbReference type="SUPFAM" id="SSF48498">
    <property type="entry name" value="Tetracyclin repressor-like, C-terminal domain"/>
    <property type="match status" value="1"/>
</dbReference>
<dbReference type="GO" id="GO:0000976">
    <property type="term" value="F:transcription cis-regulatory region binding"/>
    <property type="evidence" value="ECO:0007669"/>
    <property type="project" value="TreeGrafter"/>
</dbReference>
<accession>A0A238W6E0</accession>
<feature type="domain" description="HTH tetR-type" evidence="3">
    <location>
        <begin position="11"/>
        <end position="71"/>
    </location>
</feature>
<dbReference type="OrthoDB" id="71867at2"/>
<proteinExistence type="predicted"/>
<dbReference type="RefSeq" id="WP_089310883.1">
    <property type="nucleotide sequence ID" value="NZ_FZNP01000002.1"/>
</dbReference>
<dbReference type="InterPro" id="IPR009057">
    <property type="entry name" value="Homeodomain-like_sf"/>
</dbReference>